<dbReference type="Proteomes" id="UP001172217">
    <property type="component" value="Unassembled WGS sequence"/>
</dbReference>
<protein>
    <submittedName>
        <fullName evidence="1">Uncharacterized protein</fullName>
    </submittedName>
</protein>
<name>A0ABT8P1G8_9BURK</name>
<dbReference type="EMBL" id="JAUJQL010000023">
    <property type="protein sequence ID" value="MDN7527687.1"/>
    <property type="molecule type" value="Genomic_DNA"/>
</dbReference>
<reference evidence="1" key="1">
    <citation type="submission" date="2023-07" db="EMBL/GenBank/DDBJ databases">
        <title>A collection of bacterial strains from the Burkholderia cepacia Research Laboratory and Repository.</title>
        <authorList>
            <person name="Lipuma J."/>
            <person name="Spilker T."/>
            <person name="Caverly L."/>
        </authorList>
    </citation>
    <scope>NUCLEOTIDE SEQUENCE</scope>
    <source>
        <strain evidence="1">AU45194</strain>
    </source>
</reference>
<keyword evidence="2" id="KW-1185">Reference proteome</keyword>
<gene>
    <name evidence="1" type="ORF">QZM70_32565</name>
</gene>
<accession>A0ABT8P1G8</accession>
<sequence length="70" mass="7880">MERQYRVFYRTPQSFDEKAHTVKLAVGGSTDENTIELLLLAQAKHEIAAEVGRPPDQVHINGFSLLSDCH</sequence>
<proteinExistence type="predicted"/>
<evidence type="ECO:0000313" key="1">
    <source>
        <dbReference type="EMBL" id="MDN7527687.1"/>
    </source>
</evidence>
<evidence type="ECO:0000313" key="2">
    <source>
        <dbReference type="Proteomes" id="UP001172217"/>
    </source>
</evidence>
<organism evidence="1 2">
    <name type="scientific">Burkholderia orbicola</name>
    <dbReference type="NCBI Taxonomy" id="2978683"/>
    <lineage>
        <taxon>Bacteria</taxon>
        <taxon>Pseudomonadati</taxon>
        <taxon>Pseudomonadota</taxon>
        <taxon>Betaproteobacteria</taxon>
        <taxon>Burkholderiales</taxon>
        <taxon>Burkholderiaceae</taxon>
        <taxon>Burkholderia</taxon>
        <taxon>Burkholderia cepacia complex</taxon>
    </lineage>
</organism>
<dbReference type="RefSeq" id="WP_301771264.1">
    <property type="nucleotide sequence ID" value="NZ_JAUJQL010000023.1"/>
</dbReference>
<comment type="caution">
    <text evidence="1">The sequence shown here is derived from an EMBL/GenBank/DDBJ whole genome shotgun (WGS) entry which is preliminary data.</text>
</comment>